<organism evidence="8 9">
    <name type="scientific">Suricata suricatta</name>
    <name type="common">Meerkat</name>
    <dbReference type="NCBI Taxonomy" id="37032"/>
    <lineage>
        <taxon>Eukaryota</taxon>
        <taxon>Metazoa</taxon>
        <taxon>Chordata</taxon>
        <taxon>Craniata</taxon>
        <taxon>Vertebrata</taxon>
        <taxon>Euteleostomi</taxon>
        <taxon>Mammalia</taxon>
        <taxon>Eutheria</taxon>
        <taxon>Laurasiatheria</taxon>
        <taxon>Carnivora</taxon>
        <taxon>Feliformia</taxon>
        <taxon>Herpestidae</taxon>
        <taxon>Suricata</taxon>
    </lineage>
</organism>
<dbReference type="PROSITE" id="PS00432">
    <property type="entry name" value="ACTINS_2"/>
    <property type="match status" value="1"/>
</dbReference>
<keyword evidence="2" id="KW-0963">Cytoplasm</keyword>
<proteinExistence type="inferred from homology"/>
<dbReference type="InterPro" id="IPR004001">
    <property type="entry name" value="Actin_CS"/>
</dbReference>
<dbReference type="InterPro" id="IPR043129">
    <property type="entry name" value="ATPase_NBD"/>
</dbReference>
<dbReference type="FunFam" id="3.30.420.40:FF:000502">
    <property type="entry name" value="Actin-Related Proteins"/>
    <property type="match status" value="1"/>
</dbReference>
<evidence type="ECO:0000313" key="8">
    <source>
        <dbReference type="Ensembl" id="ENSSSUP00005002103.1"/>
    </source>
</evidence>
<evidence type="ECO:0000256" key="4">
    <source>
        <dbReference type="ARBA" id="ARBA00022840"/>
    </source>
</evidence>
<dbReference type="GO" id="GO:0005524">
    <property type="term" value="F:ATP binding"/>
    <property type="evidence" value="ECO:0007669"/>
    <property type="project" value="UniProtKB-KW"/>
</dbReference>
<reference evidence="8" key="3">
    <citation type="submission" date="2025-09" db="UniProtKB">
        <authorList>
            <consortium name="Ensembl"/>
        </authorList>
    </citation>
    <scope>IDENTIFICATION</scope>
</reference>
<comment type="subcellular location">
    <subcellularLocation>
        <location evidence="1">Cytoplasm</location>
        <location evidence="1">Cytoskeleton</location>
    </subcellularLocation>
</comment>
<reference evidence="8" key="2">
    <citation type="submission" date="2025-08" db="UniProtKB">
        <authorList>
            <consortium name="Ensembl"/>
        </authorList>
    </citation>
    <scope>IDENTIFICATION</scope>
</reference>
<dbReference type="Pfam" id="PF00022">
    <property type="entry name" value="Actin"/>
    <property type="match status" value="1"/>
</dbReference>
<name>A0A673SRK5_SURSU</name>
<dbReference type="Proteomes" id="UP000472268">
    <property type="component" value="Chromosome 2"/>
</dbReference>
<keyword evidence="4" id="KW-0067">ATP-binding</keyword>
<dbReference type="InterPro" id="IPR004000">
    <property type="entry name" value="Actin"/>
</dbReference>
<dbReference type="GO" id="GO:0005815">
    <property type="term" value="C:microtubule organizing center"/>
    <property type="evidence" value="ECO:0007669"/>
    <property type="project" value="UniProtKB-ARBA"/>
</dbReference>
<evidence type="ECO:0000256" key="7">
    <source>
        <dbReference type="ARBA" id="ARBA00038483"/>
    </source>
</evidence>
<evidence type="ECO:0000256" key="5">
    <source>
        <dbReference type="ARBA" id="ARBA00022990"/>
    </source>
</evidence>
<dbReference type="SMART" id="SM00268">
    <property type="entry name" value="ACTIN"/>
    <property type="match status" value="1"/>
</dbReference>
<protein>
    <submittedName>
        <fullName evidence="8">Actin related protein 1A</fullName>
    </submittedName>
</protein>
<evidence type="ECO:0000256" key="2">
    <source>
        <dbReference type="ARBA" id="ARBA00022490"/>
    </source>
</evidence>
<evidence type="ECO:0000313" key="9">
    <source>
        <dbReference type="Proteomes" id="UP000472268"/>
    </source>
</evidence>
<dbReference type="PANTHER" id="PTHR11937">
    <property type="entry name" value="ACTIN"/>
    <property type="match status" value="1"/>
</dbReference>
<sequence>MQYSHQSVSPSIRLRRLQNPGYCASKCDTALLKLGGAPKEPSKLKPGARHAGDCSSSEARSGRSLAALHWWLDCACLSVAFAADPAGSSFFGRRYSSAMESYDVIANQPVVIDNGSGVIKAGFAGDQIPKYCFPNYVGRPKHVRVMAGALEGDIFIGPKAEEHRGLLSIRYPMEHGIVKDWNDMERIWQYVYSKDQLQTFSEEHPVLLTEAPLNPRKNRERAAEVFFETFNVPALFISMQAVLSLYATGRTTGVVLDSGDGVTHAVPIYEGFAMPHSIMRIDIAGRDVSRFLRLYLRKEGYDFHSSSEFEIVKAIKERACYLSINPQKDETLETEKAQYYLPDGSTIEIGPSRFRAPELLFRPDLIGEESEGIHEVLVFAIQKSDMDLRRTLFSNIVLSGGSTLFKGFGDRLLSEVKKLAPKDVKIRISAPQERLYSTWIGGSILASLDTFKKMWVSKKEYEEDGARSIHRKTF</sequence>
<dbReference type="PROSITE" id="PS01132">
    <property type="entry name" value="ACTINS_ACT_LIKE"/>
    <property type="match status" value="1"/>
</dbReference>
<keyword evidence="3" id="KW-0547">Nucleotide-binding</keyword>
<dbReference type="AlphaFoldDB" id="A0A673SRK5"/>
<gene>
    <name evidence="8" type="primary">ACTR1A</name>
</gene>
<evidence type="ECO:0000256" key="3">
    <source>
        <dbReference type="ARBA" id="ARBA00022741"/>
    </source>
</evidence>
<dbReference type="PRINTS" id="PR00190">
    <property type="entry name" value="ACTIN"/>
</dbReference>
<dbReference type="InterPro" id="IPR020902">
    <property type="entry name" value="Actin/actin-like_CS"/>
</dbReference>
<keyword evidence="9" id="KW-1185">Reference proteome</keyword>
<accession>A0A673SRK5</accession>
<dbReference type="FunFam" id="3.30.420.40:FF:000205">
    <property type="entry name" value="Actin, alpha skeletal muscle"/>
    <property type="match status" value="1"/>
</dbReference>
<comment type="similarity">
    <text evidence="7">Belongs to the actin family. ARP1 subfamily.</text>
</comment>
<dbReference type="Gene3D" id="3.30.420.40">
    <property type="match status" value="2"/>
</dbReference>
<dbReference type="SUPFAM" id="SSF53067">
    <property type="entry name" value="Actin-like ATPase domain"/>
    <property type="match status" value="2"/>
</dbReference>
<reference evidence="8 9" key="1">
    <citation type="submission" date="2019-05" db="EMBL/GenBank/DDBJ databases">
        <title>A Chromosome-scale Meerkat (S. suricatta) Genome Assembly.</title>
        <authorList>
            <person name="Dudchenko O."/>
            <person name="Lieberman Aiden E."/>
            <person name="Tung J."/>
            <person name="Barreiro L.B."/>
            <person name="Clutton-Brock T.H."/>
        </authorList>
    </citation>
    <scope>NUCLEOTIDE SEQUENCE [LARGE SCALE GENOMIC DNA]</scope>
</reference>
<dbReference type="Gene3D" id="3.90.640.10">
    <property type="entry name" value="Actin, Chain A, domain 4"/>
    <property type="match status" value="1"/>
</dbReference>
<dbReference type="FunFam" id="3.90.640.10:FF:000008">
    <property type="entry name" value="alpha-centractin isoform X1"/>
    <property type="match status" value="1"/>
</dbReference>
<keyword evidence="5" id="KW-0007">Acetylation</keyword>
<evidence type="ECO:0000256" key="6">
    <source>
        <dbReference type="ARBA" id="ARBA00023212"/>
    </source>
</evidence>
<dbReference type="CDD" id="cd10216">
    <property type="entry name" value="ASKHA_NBD_Arp1"/>
    <property type="match status" value="1"/>
</dbReference>
<dbReference type="OMA" id="CIHSRFM"/>
<evidence type="ECO:0000256" key="1">
    <source>
        <dbReference type="ARBA" id="ARBA00004245"/>
    </source>
</evidence>
<dbReference type="Ensembl" id="ENSSSUT00005002445.1">
    <property type="protein sequence ID" value="ENSSSUP00005002103.1"/>
    <property type="gene ID" value="ENSSSUG00005001428.1"/>
</dbReference>
<dbReference type="FunFam" id="3.30.420.40:FF:000188">
    <property type="entry name" value="Actin like 6B"/>
    <property type="match status" value="1"/>
</dbReference>
<keyword evidence="6" id="KW-0206">Cytoskeleton</keyword>